<evidence type="ECO:0000256" key="2">
    <source>
        <dbReference type="SAM" id="SignalP"/>
    </source>
</evidence>
<sequence length="232" mass="25010">MKNNAVLVFALTIFTILSNNAMAQADDIGFTYIEGGIIGGFVNDIETSGAVMGSDPLDVESDADGGGFIGGAWQFSNQMHLFGEYASLGQELEIRTDINTATGEYDVVRWRIGVGYQYNVSETLAYYGRLSLDQLELKDANVEGFNLDVDADDSGIGSEVGVIWAATPTFHLQGHARYTAVGDVASGGSDPFETDILLGVNARWNFRPNMALVTGYELGKITTFNVGVRFAF</sequence>
<evidence type="ECO:0000259" key="3">
    <source>
        <dbReference type="Pfam" id="PF13505"/>
    </source>
</evidence>
<feature type="signal peptide" evidence="2">
    <location>
        <begin position="1"/>
        <end position="23"/>
    </location>
</feature>
<feature type="chain" id="PRO_5047415330" description="Outer membrane protein beta-barrel domain-containing protein" evidence="2">
    <location>
        <begin position="24"/>
        <end position="232"/>
    </location>
</feature>
<evidence type="ECO:0000313" key="4">
    <source>
        <dbReference type="EMBL" id="MDT0595147.1"/>
    </source>
</evidence>
<dbReference type="Gene3D" id="2.40.160.20">
    <property type="match status" value="1"/>
</dbReference>
<reference evidence="4 5" key="1">
    <citation type="submission" date="2023-09" db="EMBL/GenBank/DDBJ databases">
        <authorList>
            <person name="Rey-Velasco X."/>
        </authorList>
    </citation>
    <scope>NUCLEOTIDE SEQUENCE [LARGE SCALE GENOMIC DNA]</scope>
    <source>
        <strain evidence="4 5">P117</strain>
    </source>
</reference>
<dbReference type="InterPro" id="IPR027385">
    <property type="entry name" value="Beta-barrel_OMP"/>
</dbReference>
<keyword evidence="5" id="KW-1185">Reference proteome</keyword>
<proteinExistence type="predicted"/>
<evidence type="ECO:0000313" key="5">
    <source>
        <dbReference type="Proteomes" id="UP001253545"/>
    </source>
</evidence>
<dbReference type="Pfam" id="PF13505">
    <property type="entry name" value="OMP_b-brl"/>
    <property type="match status" value="1"/>
</dbReference>
<dbReference type="Proteomes" id="UP001253545">
    <property type="component" value="Unassembled WGS sequence"/>
</dbReference>
<feature type="domain" description="Outer membrane protein beta-barrel" evidence="3">
    <location>
        <begin position="10"/>
        <end position="203"/>
    </location>
</feature>
<dbReference type="InterPro" id="IPR011250">
    <property type="entry name" value="OMP/PagP_B-barrel"/>
</dbReference>
<comment type="caution">
    <text evidence="4">The sequence shown here is derived from an EMBL/GenBank/DDBJ whole genome shotgun (WGS) entry which is preliminary data.</text>
</comment>
<gene>
    <name evidence="4" type="ORF">RM552_09855</name>
</gene>
<accession>A0ABU2ZUQ3</accession>
<dbReference type="RefSeq" id="WP_311368662.1">
    <property type="nucleotide sequence ID" value="NZ_JAVRHX010000002.1"/>
</dbReference>
<dbReference type="SUPFAM" id="SSF56925">
    <property type="entry name" value="OMPA-like"/>
    <property type="match status" value="1"/>
</dbReference>
<evidence type="ECO:0000256" key="1">
    <source>
        <dbReference type="ARBA" id="ARBA00022729"/>
    </source>
</evidence>
<dbReference type="EMBL" id="JAVRHX010000002">
    <property type="protein sequence ID" value="MDT0595147.1"/>
    <property type="molecule type" value="Genomic_DNA"/>
</dbReference>
<keyword evidence="1 2" id="KW-0732">Signal</keyword>
<protein>
    <recommendedName>
        <fullName evidence="3">Outer membrane protein beta-barrel domain-containing protein</fullName>
    </recommendedName>
</protein>
<organism evidence="4 5">
    <name type="scientific">Glaciecola petra</name>
    <dbReference type="NCBI Taxonomy" id="3075602"/>
    <lineage>
        <taxon>Bacteria</taxon>
        <taxon>Pseudomonadati</taxon>
        <taxon>Pseudomonadota</taxon>
        <taxon>Gammaproteobacteria</taxon>
        <taxon>Alteromonadales</taxon>
        <taxon>Alteromonadaceae</taxon>
        <taxon>Glaciecola</taxon>
    </lineage>
</organism>
<name>A0ABU2ZUQ3_9ALTE</name>